<feature type="signal peptide" evidence="2">
    <location>
        <begin position="1"/>
        <end position="31"/>
    </location>
</feature>
<dbReference type="PROSITE" id="PS51257">
    <property type="entry name" value="PROKAR_LIPOPROTEIN"/>
    <property type="match status" value="1"/>
</dbReference>
<accession>A0ABQ8L3T8</accession>
<dbReference type="Pfam" id="PF00048">
    <property type="entry name" value="IL8"/>
    <property type="match status" value="1"/>
</dbReference>
<dbReference type="Proteomes" id="UP000830375">
    <property type="component" value="Unassembled WGS sequence"/>
</dbReference>
<evidence type="ECO:0000313" key="4">
    <source>
        <dbReference type="EMBL" id="KAI2645075.1"/>
    </source>
</evidence>
<reference evidence="4 5" key="1">
    <citation type="submission" date="2022-01" db="EMBL/GenBank/DDBJ databases">
        <title>A high-quality chromosome-level genome assembly of rohu carp, Labeo rohita.</title>
        <authorList>
            <person name="Arick M.A. II"/>
            <person name="Hsu C.-Y."/>
            <person name="Magbanua Z."/>
            <person name="Pechanova O."/>
            <person name="Grover C."/>
            <person name="Miller E."/>
            <person name="Thrash A."/>
            <person name="Ezzel L."/>
            <person name="Alam S."/>
            <person name="Benzie J."/>
            <person name="Hamilton M."/>
            <person name="Karsi A."/>
            <person name="Lawrence M.L."/>
            <person name="Peterson D.G."/>
        </authorList>
    </citation>
    <scope>NUCLEOTIDE SEQUENCE [LARGE SCALE GENOMIC DNA]</scope>
    <source>
        <strain evidence="5">BAU-BD-2019</strain>
        <tissue evidence="4">Blood</tissue>
    </source>
</reference>
<evidence type="ECO:0000313" key="5">
    <source>
        <dbReference type="Proteomes" id="UP000830375"/>
    </source>
</evidence>
<dbReference type="InterPro" id="IPR001811">
    <property type="entry name" value="Chemokine_IL8-like_dom"/>
</dbReference>
<evidence type="ECO:0000256" key="1">
    <source>
        <dbReference type="ARBA" id="ARBA00022514"/>
    </source>
</evidence>
<name>A0ABQ8L3T8_LABRO</name>
<dbReference type="Gene3D" id="2.40.50.40">
    <property type="match status" value="1"/>
</dbReference>
<evidence type="ECO:0000259" key="3">
    <source>
        <dbReference type="Pfam" id="PF00048"/>
    </source>
</evidence>
<proteinExistence type="predicted"/>
<feature type="chain" id="PRO_5045909087" evidence="2">
    <location>
        <begin position="32"/>
        <end position="112"/>
    </location>
</feature>
<dbReference type="SUPFAM" id="SSF54117">
    <property type="entry name" value="Interleukin 8-like chemokines"/>
    <property type="match status" value="1"/>
</dbReference>
<keyword evidence="5" id="KW-1185">Reference proteome</keyword>
<dbReference type="EMBL" id="JACTAM010002339">
    <property type="protein sequence ID" value="KAI2645075.1"/>
    <property type="molecule type" value="Genomic_DNA"/>
</dbReference>
<organism evidence="4 5">
    <name type="scientific">Labeo rohita</name>
    <name type="common">Indian major carp</name>
    <name type="synonym">Cyprinus rohita</name>
    <dbReference type="NCBI Taxonomy" id="84645"/>
    <lineage>
        <taxon>Eukaryota</taxon>
        <taxon>Metazoa</taxon>
        <taxon>Chordata</taxon>
        <taxon>Craniata</taxon>
        <taxon>Vertebrata</taxon>
        <taxon>Euteleostomi</taxon>
        <taxon>Actinopterygii</taxon>
        <taxon>Neopterygii</taxon>
        <taxon>Teleostei</taxon>
        <taxon>Ostariophysi</taxon>
        <taxon>Cypriniformes</taxon>
        <taxon>Cyprinidae</taxon>
        <taxon>Labeoninae</taxon>
        <taxon>Labeonini</taxon>
        <taxon>Labeo</taxon>
    </lineage>
</organism>
<protein>
    <submittedName>
        <fullName evidence="4">C-C motif chemokine 20</fullName>
    </submittedName>
</protein>
<comment type="caution">
    <text evidence="4">The sequence shown here is derived from an EMBL/GenBank/DDBJ whole genome shotgun (WGS) entry which is preliminary data.</text>
</comment>
<keyword evidence="1" id="KW-0202">Cytokine</keyword>
<dbReference type="InterPro" id="IPR036048">
    <property type="entry name" value="Interleukin_8-like_sf"/>
</dbReference>
<evidence type="ECO:0000256" key="2">
    <source>
        <dbReference type="SAM" id="SignalP"/>
    </source>
</evidence>
<feature type="domain" description="Chemokine interleukin-8-like" evidence="3">
    <location>
        <begin position="42"/>
        <end position="93"/>
    </location>
</feature>
<keyword evidence="2" id="KW-0732">Signal</keyword>
<gene>
    <name evidence="4" type="ORF">H4Q32_030873</name>
</gene>
<sequence length="112" mass="12734">MWTPRTMAWTSRLITVAVLIALMGCFIGAQGNYRRPTRVGVSCCKEVSRARIPPTVKLVGYKQQNALSPCVDAIIFYTEKDKICSDPDARWIPARLRGTTLILIRHLNMFMY</sequence>